<keyword evidence="11" id="KW-1185">Reference proteome</keyword>
<dbReference type="GO" id="GO:0009279">
    <property type="term" value="C:cell outer membrane"/>
    <property type="evidence" value="ECO:0007669"/>
    <property type="project" value="UniProtKB-SubCell"/>
</dbReference>
<evidence type="ECO:0000256" key="8">
    <source>
        <dbReference type="SAM" id="SignalP"/>
    </source>
</evidence>
<dbReference type="Gene3D" id="2.40.170.20">
    <property type="entry name" value="TonB-dependent receptor, beta-barrel domain"/>
    <property type="match status" value="1"/>
</dbReference>
<keyword evidence="6 7" id="KW-0998">Cell outer membrane</keyword>
<comment type="subcellular location">
    <subcellularLocation>
        <location evidence="1 7">Cell outer membrane</location>
        <topology evidence="1 7">Multi-pass membrane protein</topology>
    </subcellularLocation>
</comment>
<evidence type="ECO:0000313" key="10">
    <source>
        <dbReference type="EMBL" id="EHQ24918.1"/>
    </source>
</evidence>
<comment type="similarity">
    <text evidence="7">Belongs to the TonB-dependent receptor family.</text>
</comment>
<dbReference type="SUPFAM" id="SSF56935">
    <property type="entry name" value="Porins"/>
    <property type="match status" value="1"/>
</dbReference>
<protein>
    <submittedName>
        <fullName evidence="10">TonB-dependent receptor plug</fullName>
    </submittedName>
</protein>
<dbReference type="RefSeq" id="WP_008504522.1">
    <property type="nucleotide sequence ID" value="NZ_CM001403.1"/>
</dbReference>
<keyword evidence="8" id="KW-0732">Signal</keyword>
<dbReference type="Gene3D" id="2.60.40.1120">
    <property type="entry name" value="Carboxypeptidase-like, regulatory domain"/>
    <property type="match status" value="1"/>
</dbReference>
<evidence type="ECO:0000256" key="2">
    <source>
        <dbReference type="ARBA" id="ARBA00022448"/>
    </source>
</evidence>
<evidence type="ECO:0000256" key="4">
    <source>
        <dbReference type="ARBA" id="ARBA00022692"/>
    </source>
</evidence>
<keyword evidence="3 7" id="KW-1134">Transmembrane beta strand</keyword>
<dbReference type="InterPro" id="IPR008969">
    <property type="entry name" value="CarboxyPept-like_regulatory"/>
</dbReference>
<dbReference type="InterPro" id="IPR036942">
    <property type="entry name" value="Beta-barrel_TonB_sf"/>
</dbReference>
<feature type="domain" description="TonB-dependent receptor plug" evidence="9">
    <location>
        <begin position="120"/>
        <end position="219"/>
    </location>
</feature>
<name>H1Y899_9SPHI</name>
<dbReference type="OrthoDB" id="9768177at2"/>
<dbReference type="Pfam" id="PF13715">
    <property type="entry name" value="CarbopepD_reg_2"/>
    <property type="match status" value="1"/>
</dbReference>
<reference evidence="10" key="1">
    <citation type="submission" date="2011-09" db="EMBL/GenBank/DDBJ databases">
        <title>The permanent draft genome of Mucilaginibacter paludis DSM 18603.</title>
        <authorList>
            <consortium name="US DOE Joint Genome Institute (JGI-PGF)"/>
            <person name="Lucas S."/>
            <person name="Han J."/>
            <person name="Lapidus A."/>
            <person name="Bruce D."/>
            <person name="Goodwin L."/>
            <person name="Pitluck S."/>
            <person name="Peters L."/>
            <person name="Kyrpides N."/>
            <person name="Mavromatis K."/>
            <person name="Ivanova N."/>
            <person name="Mikhailova N."/>
            <person name="Held B."/>
            <person name="Detter J.C."/>
            <person name="Tapia R."/>
            <person name="Han C."/>
            <person name="Land M."/>
            <person name="Hauser L."/>
            <person name="Markowitz V."/>
            <person name="Cheng J.-F."/>
            <person name="Hugenholtz P."/>
            <person name="Woyke T."/>
            <person name="Wu D."/>
            <person name="Tindall B."/>
            <person name="Brambilla E."/>
            <person name="Klenk H.-P."/>
            <person name="Eisen J.A."/>
        </authorList>
    </citation>
    <scope>NUCLEOTIDE SEQUENCE [LARGE SCALE GENOMIC DNA]</scope>
    <source>
        <strain evidence="10">DSM 18603</strain>
    </source>
</reference>
<sequence length="1102" mass="121318">MQQLYFKLKMLVTVLLLAVLPHLVFAQSRLSGTVFDADKQPLPGVSVLVKGTAKGVSTDADGRFMINANPGDVLVFKFIGSESKEVLVASKKVIDVTLLPDSKTLTEVVVTALGVKKETRTIGYSVQEVNGEDLIKARDPNPISGLTGKVAGLSVAPNAELLRSPNVLLRGSSISLYVVDGFPINTDTYDISPDDIETYTVLKGPTAAALYGSRAQAGAILITTKKGDKNKKGFTVNLNSSTVLNNGFLTFPRLQDSYGPGESTYYKFVDGKGGAPGGVDGDYDVWGPYFNGQLIPQYDSPVINGVRQGTPWVARGANNLNRFLQAGYQTNNNISLTGNGDNYTTRFSLSDQHQQSYIPNNYLNIVNFNMYASFNPTSRIKIEGNLDFNRQFTDNFPDVDYGPNSLIYNIAIWTGADWDINAPDIKGEWQPGKTNVQSVFAEYQRYHNPWFQVNEWTRGHYKTNTTGYLSGNYKINNNLNATLRAQVNTYDLLRTEKMPYSAHPYGRENNEGDYREDRRNLFDNNTELFLNYNYTIKKFLNLSGLVGTNLRNFSYSSNWTSTDYLNVPAVYSFSNSKNPLQSSSFNAGLLTLSEYLSLDAGFGKYATFSYTIRNEKNSAFQTTTSYSYPSYSLSSVLTDYLSIPKAISFLKLRASYAEVRGADSPATIGPAPFSNITALGGGANKDNPLMSNPLDYGQAYASPYNGPGYSLLTSYTISKPYKNQAAGYGSDALYQQGIVTSDRVNYEGGFDIKFLNNRLGFSGTAFKYIDGPQILKNSISSATGYSIFYLNALKTQTTGLEASLSGTPIRNARGFGWDVMVNWSTNKTIYKELPPGQTFYLTNYTVGERVDDLYGTDFVRSPTGDIIFDAAGKPITPTRHDQLLGHAGADFSWSLINKFHYKSLNFGFQLDGSVGGVIADYMFNKTVRGGRNIITAEGALGDARYQDWKNYVPNGIPGADPNYKGSYVGQGVVISNGVTPTFDPNTGAVTNYAALQFAPNTTPALVQDYVSKYYNITSTNLASKTFAKLREVTIGYDLPKKWLSKIAVEKLSVSAVGRNLLYFYGNKMFKDVDMDQYNGNSTSTVLQSPTVKSYGFNVNITF</sequence>
<keyword evidence="2 7" id="KW-0813">Transport</keyword>
<keyword evidence="10" id="KW-0675">Receptor</keyword>
<dbReference type="PROSITE" id="PS52016">
    <property type="entry name" value="TONB_DEPENDENT_REC_3"/>
    <property type="match status" value="1"/>
</dbReference>
<evidence type="ECO:0000256" key="7">
    <source>
        <dbReference type="PROSITE-ProRule" id="PRU01360"/>
    </source>
</evidence>
<organism evidence="10 11">
    <name type="scientific">Mucilaginibacter paludis DSM 18603</name>
    <dbReference type="NCBI Taxonomy" id="714943"/>
    <lineage>
        <taxon>Bacteria</taxon>
        <taxon>Pseudomonadati</taxon>
        <taxon>Bacteroidota</taxon>
        <taxon>Sphingobacteriia</taxon>
        <taxon>Sphingobacteriales</taxon>
        <taxon>Sphingobacteriaceae</taxon>
        <taxon>Mucilaginibacter</taxon>
    </lineage>
</organism>
<evidence type="ECO:0000259" key="9">
    <source>
        <dbReference type="Pfam" id="PF07715"/>
    </source>
</evidence>
<evidence type="ECO:0000313" key="11">
    <source>
        <dbReference type="Proteomes" id="UP000002774"/>
    </source>
</evidence>
<keyword evidence="4 7" id="KW-0812">Transmembrane</keyword>
<dbReference type="AlphaFoldDB" id="H1Y899"/>
<feature type="chain" id="PRO_5003558419" evidence="8">
    <location>
        <begin position="27"/>
        <end position="1102"/>
    </location>
</feature>
<dbReference type="Proteomes" id="UP000002774">
    <property type="component" value="Chromosome"/>
</dbReference>
<dbReference type="eggNOG" id="COG1629">
    <property type="taxonomic scope" value="Bacteria"/>
</dbReference>
<dbReference type="EMBL" id="CM001403">
    <property type="protein sequence ID" value="EHQ24918.1"/>
    <property type="molecule type" value="Genomic_DNA"/>
</dbReference>
<accession>H1Y899</accession>
<evidence type="ECO:0000256" key="5">
    <source>
        <dbReference type="ARBA" id="ARBA00023136"/>
    </source>
</evidence>
<dbReference type="HOGENOM" id="CLU_004317_2_1_10"/>
<dbReference type="Gene3D" id="2.170.130.10">
    <property type="entry name" value="TonB-dependent receptor, plug domain"/>
    <property type="match status" value="1"/>
</dbReference>
<dbReference type="InterPro" id="IPR012910">
    <property type="entry name" value="Plug_dom"/>
</dbReference>
<keyword evidence="5 7" id="KW-0472">Membrane</keyword>
<evidence type="ECO:0000256" key="6">
    <source>
        <dbReference type="ARBA" id="ARBA00023237"/>
    </source>
</evidence>
<dbReference type="STRING" id="714943.Mucpa_0737"/>
<evidence type="ECO:0000256" key="1">
    <source>
        <dbReference type="ARBA" id="ARBA00004571"/>
    </source>
</evidence>
<dbReference type="InterPro" id="IPR037066">
    <property type="entry name" value="Plug_dom_sf"/>
</dbReference>
<proteinExistence type="inferred from homology"/>
<dbReference type="Pfam" id="PF07715">
    <property type="entry name" value="Plug"/>
    <property type="match status" value="1"/>
</dbReference>
<feature type="signal peptide" evidence="8">
    <location>
        <begin position="1"/>
        <end position="26"/>
    </location>
</feature>
<evidence type="ECO:0000256" key="3">
    <source>
        <dbReference type="ARBA" id="ARBA00022452"/>
    </source>
</evidence>
<gene>
    <name evidence="10" type="ORF">Mucpa_0737</name>
</gene>
<dbReference type="SUPFAM" id="SSF49464">
    <property type="entry name" value="Carboxypeptidase regulatory domain-like"/>
    <property type="match status" value="1"/>
</dbReference>
<dbReference type="InterPro" id="IPR039426">
    <property type="entry name" value="TonB-dep_rcpt-like"/>
</dbReference>